<dbReference type="InterPro" id="IPR004014">
    <property type="entry name" value="ATPase_P-typ_cation-transptr_N"/>
</dbReference>
<evidence type="ECO:0000256" key="4">
    <source>
        <dbReference type="ARBA" id="ARBA00022741"/>
    </source>
</evidence>
<dbReference type="Gene3D" id="3.40.50.1000">
    <property type="entry name" value="HAD superfamily/HAD-like"/>
    <property type="match status" value="1"/>
</dbReference>
<dbReference type="NCBIfam" id="TIGR01494">
    <property type="entry name" value="ATPase_P-type"/>
    <property type="match status" value="3"/>
</dbReference>
<feature type="transmembrane region" description="Helical" evidence="10">
    <location>
        <begin position="646"/>
        <end position="671"/>
    </location>
</feature>
<gene>
    <name evidence="12" type="ORF">COT89_01405</name>
</gene>
<dbReference type="PROSITE" id="PS00154">
    <property type="entry name" value="ATPASE_E1_E2"/>
    <property type="match status" value="1"/>
</dbReference>
<dbReference type="SUPFAM" id="SSF81665">
    <property type="entry name" value="Calcium ATPase, transmembrane domain M"/>
    <property type="match status" value="1"/>
</dbReference>
<feature type="transmembrane region" description="Helical" evidence="10">
    <location>
        <begin position="720"/>
        <end position="740"/>
    </location>
</feature>
<evidence type="ECO:0000256" key="7">
    <source>
        <dbReference type="ARBA" id="ARBA00022967"/>
    </source>
</evidence>
<dbReference type="Gene3D" id="3.40.1110.10">
    <property type="entry name" value="Calcium-transporting ATPase, cytoplasmic domain N"/>
    <property type="match status" value="1"/>
</dbReference>
<dbReference type="SUPFAM" id="SSF81653">
    <property type="entry name" value="Calcium ATPase, transduction domain A"/>
    <property type="match status" value="1"/>
</dbReference>
<keyword evidence="8 10" id="KW-1133">Transmembrane helix</keyword>
<dbReference type="SUPFAM" id="SSF56784">
    <property type="entry name" value="HAD-like"/>
    <property type="match status" value="1"/>
</dbReference>
<evidence type="ECO:0000256" key="1">
    <source>
        <dbReference type="ARBA" id="ARBA00004127"/>
    </source>
</evidence>
<dbReference type="Gene3D" id="2.70.150.10">
    <property type="entry name" value="Calcium-transporting ATPase, cytoplasmic transduction domain A"/>
    <property type="match status" value="1"/>
</dbReference>
<evidence type="ECO:0000259" key="11">
    <source>
        <dbReference type="SMART" id="SM00831"/>
    </source>
</evidence>
<feature type="transmembrane region" description="Helical" evidence="10">
    <location>
        <begin position="280"/>
        <end position="305"/>
    </location>
</feature>
<feature type="transmembrane region" description="Helical" evidence="10">
    <location>
        <begin position="250"/>
        <end position="274"/>
    </location>
</feature>
<dbReference type="PRINTS" id="PR00119">
    <property type="entry name" value="CATATPASE"/>
</dbReference>
<proteinExistence type="predicted"/>
<comment type="caution">
    <text evidence="12">The sequence shown here is derived from an EMBL/GenBank/DDBJ whole genome shotgun (WGS) entry which is preliminary data.</text>
</comment>
<dbReference type="InterPro" id="IPR006068">
    <property type="entry name" value="ATPase_P-typ_cation-transptr_C"/>
</dbReference>
<name>A0A2H0VG56_9BACT</name>
<accession>A0A2H0VG56</accession>
<keyword evidence="4" id="KW-0547">Nucleotide-binding</keyword>
<evidence type="ECO:0000256" key="3">
    <source>
        <dbReference type="ARBA" id="ARBA00022692"/>
    </source>
</evidence>
<organism evidence="12 13">
    <name type="scientific">Candidatus Colwellbacteria bacterium CG10_big_fil_rev_8_21_14_0_10_42_22</name>
    <dbReference type="NCBI Taxonomy" id="1974540"/>
    <lineage>
        <taxon>Bacteria</taxon>
        <taxon>Candidatus Colwelliibacteriota</taxon>
    </lineage>
</organism>
<dbReference type="SUPFAM" id="SSF81660">
    <property type="entry name" value="Metal cation-transporting ATPase, ATP-binding domain N"/>
    <property type="match status" value="1"/>
</dbReference>
<dbReference type="SMART" id="SM00831">
    <property type="entry name" value="Cation_ATPase_N"/>
    <property type="match status" value="1"/>
</dbReference>
<feature type="transmembrane region" description="Helical" evidence="10">
    <location>
        <begin position="752"/>
        <end position="773"/>
    </location>
</feature>
<dbReference type="InterPro" id="IPR023299">
    <property type="entry name" value="ATPase_P-typ_cyto_dom_N"/>
</dbReference>
<dbReference type="GO" id="GO:0016887">
    <property type="term" value="F:ATP hydrolysis activity"/>
    <property type="evidence" value="ECO:0007669"/>
    <property type="project" value="InterPro"/>
</dbReference>
<keyword evidence="9 10" id="KW-0472">Membrane</keyword>
<dbReference type="InterPro" id="IPR018303">
    <property type="entry name" value="ATPase_P-typ_P_site"/>
</dbReference>
<feature type="transmembrane region" description="Helical" evidence="10">
    <location>
        <begin position="61"/>
        <end position="84"/>
    </location>
</feature>
<evidence type="ECO:0000256" key="10">
    <source>
        <dbReference type="SAM" id="Phobius"/>
    </source>
</evidence>
<dbReference type="InterPro" id="IPR044492">
    <property type="entry name" value="P_typ_ATPase_HD_dom"/>
</dbReference>
<dbReference type="SFLD" id="SFLDS00003">
    <property type="entry name" value="Haloacid_Dehalogenase"/>
    <property type="match status" value="1"/>
</dbReference>
<dbReference type="Proteomes" id="UP000231466">
    <property type="component" value="Unassembled WGS sequence"/>
</dbReference>
<evidence type="ECO:0000256" key="8">
    <source>
        <dbReference type="ARBA" id="ARBA00022989"/>
    </source>
</evidence>
<evidence type="ECO:0000313" key="12">
    <source>
        <dbReference type="EMBL" id="PIR98076.1"/>
    </source>
</evidence>
<feature type="transmembrane region" description="Helical" evidence="10">
    <location>
        <begin position="90"/>
        <end position="106"/>
    </location>
</feature>
<dbReference type="PRINTS" id="PR00120">
    <property type="entry name" value="HATPASE"/>
</dbReference>
<dbReference type="SFLD" id="SFLDF00027">
    <property type="entry name" value="p-type_atpase"/>
    <property type="match status" value="1"/>
</dbReference>
<feature type="transmembrane region" description="Helical" evidence="10">
    <location>
        <begin position="785"/>
        <end position="806"/>
    </location>
</feature>
<dbReference type="Pfam" id="PF00702">
    <property type="entry name" value="Hydrolase"/>
    <property type="match status" value="1"/>
</dbReference>
<feature type="domain" description="Cation-transporting P-type ATPase N-terminal" evidence="11">
    <location>
        <begin position="14"/>
        <end position="86"/>
    </location>
</feature>
<keyword evidence="7" id="KW-1278">Translocase</keyword>
<dbReference type="Pfam" id="PF00689">
    <property type="entry name" value="Cation_ATPase_C"/>
    <property type="match status" value="1"/>
</dbReference>
<keyword evidence="3 10" id="KW-0812">Transmembrane</keyword>
<evidence type="ECO:0000313" key="13">
    <source>
        <dbReference type="Proteomes" id="UP000231466"/>
    </source>
</evidence>
<dbReference type="Gene3D" id="1.20.1110.10">
    <property type="entry name" value="Calcium-transporting ATPase, transmembrane domain"/>
    <property type="match status" value="1"/>
</dbReference>
<dbReference type="SFLD" id="SFLDG00002">
    <property type="entry name" value="C1.7:_P-type_atpase_like"/>
    <property type="match status" value="1"/>
</dbReference>
<dbReference type="Pfam" id="PF00122">
    <property type="entry name" value="E1-E2_ATPase"/>
    <property type="match status" value="1"/>
</dbReference>
<dbReference type="FunFam" id="2.70.150.10:FF:000160">
    <property type="entry name" value="Sarcoplasmic/endoplasmic reticulum calcium ATPase 1"/>
    <property type="match status" value="1"/>
</dbReference>
<evidence type="ECO:0000256" key="6">
    <source>
        <dbReference type="ARBA" id="ARBA00022842"/>
    </source>
</evidence>
<feature type="transmembrane region" description="Helical" evidence="10">
    <location>
        <begin position="818"/>
        <end position="842"/>
    </location>
</feature>
<dbReference type="InterPro" id="IPR023214">
    <property type="entry name" value="HAD_sf"/>
</dbReference>
<evidence type="ECO:0000256" key="5">
    <source>
        <dbReference type="ARBA" id="ARBA00022840"/>
    </source>
</evidence>
<dbReference type="InterPro" id="IPR023298">
    <property type="entry name" value="ATPase_P-typ_TM_dom_sf"/>
</dbReference>
<keyword evidence="5" id="KW-0067">ATP-binding</keyword>
<comment type="subcellular location">
    <subcellularLocation>
        <location evidence="1">Endomembrane system</location>
        <topology evidence="1">Multi-pass membrane protein</topology>
    </subcellularLocation>
</comment>
<feature type="transmembrane region" description="Helical" evidence="10">
    <location>
        <begin position="677"/>
        <end position="695"/>
    </location>
</feature>
<keyword evidence="2" id="KW-0597">Phosphoprotein</keyword>
<dbReference type="InterPro" id="IPR036412">
    <property type="entry name" value="HAD-like_sf"/>
</dbReference>
<evidence type="ECO:0000256" key="2">
    <source>
        <dbReference type="ARBA" id="ARBA00022553"/>
    </source>
</evidence>
<dbReference type="InterPro" id="IPR008250">
    <property type="entry name" value="ATPase_P-typ_transduc_dom_A_sf"/>
</dbReference>
<reference evidence="13" key="1">
    <citation type="submission" date="2017-09" db="EMBL/GenBank/DDBJ databases">
        <title>Depth-based differentiation of microbial function through sediment-hosted aquifers and enrichment of novel symbionts in the deep terrestrial subsurface.</title>
        <authorList>
            <person name="Probst A.J."/>
            <person name="Ladd B."/>
            <person name="Jarett J.K."/>
            <person name="Geller-Mcgrath D.E."/>
            <person name="Sieber C.M.K."/>
            <person name="Emerson J.B."/>
            <person name="Anantharaman K."/>
            <person name="Thomas B.C."/>
            <person name="Malmstrom R."/>
            <person name="Stieglmeier M."/>
            <person name="Klingl A."/>
            <person name="Woyke T."/>
            <person name="Ryan C.M."/>
            <person name="Banfield J.F."/>
        </authorList>
    </citation>
    <scope>NUCLEOTIDE SEQUENCE [LARGE SCALE GENOMIC DNA]</scope>
</reference>
<dbReference type="InterPro" id="IPR001757">
    <property type="entry name" value="P_typ_ATPase"/>
</dbReference>
<dbReference type="InterPro" id="IPR059000">
    <property type="entry name" value="ATPase_P-type_domA"/>
</dbReference>
<sequence>MPLLNREDLKIDRPFWAIEPSEVTAILDTPNKGLSVEEAERRLKWGENRIQKAKRAGKLKILLSQLLSPLIIILLTASLITIFLKDYKDTIFILVAVLVNTLLGFYQENKAESALAKLESYIREISRVIRGGRDMEISAEEIVPGDILKLTPGTRISADARIIRANSISTDEAILTGESLSVEKSARIVETETELADRTSMVYGGTLVVGGSGLAVVTATGAQTELGKIAELVRDEPHEKTPLQKAINKFSINLSIILGIFIVLLFTFGIYAGIDVLDMFLTSVAVAVSVVPEGLPIALTVILAVGVERLAKKRGVVRKLLAAETLGSTTIILTDKTGTLTEAKMDLVDIISDKPEKIVLELAILNTDVIIGNPIGAPKNWQLSGHPIHVAIIKSAIEKGLMPADVFKRNEILETTPFNSKDKFAAVHAKLDNRSRWVYLGAPDYLLEQSNAPTSFKEEMSNNINELAFSGHRILGVSVDNNFTALLVFKDPVRPSVKEAISEVKDYGVRTVIVTGDHLGTAISVANELGLNVREGEAIVGKELKLMTDEELELAKDKIKVYARVTPSDKLRITEMYKKMGEVVAVTGDGINDAPALKGANIGIAVGSGSDVAKGASDLILLDDNFETIVEAVKEGRRILENIKKVIVYLLSGILDELILIGGALLVGVALPLNALQILWVNFFADSFPAVALAFEKGSGGSKRKSTLIRGKLLDDEMKFLIWVIGVATSVMLLFIYFYLLAQGYNPQMARTFIFASFSVYTLFLIFSIKSLSDSIFTYNPFSNMYLVLGTSIGFLLTALAIYVPLLQDVLDTVSLPVNWLLGVLAVGVVNIVAIEFGKFLFRIRDRV</sequence>
<dbReference type="GO" id="GO:0012505">
    <property type="term" value="C:endomembrane system"/>
    <property type="evidence" value="ECO:0007669"/>
    <property type="project" value="UniProtKB-SubCell"/>
</dbReference>
<dbReference type="GO" id="GO:0016020">
    <property type="term" value="C:membrane"/>
    <property type="evidence" value="ECO:0007669"/>
    <property type="project" value="InterPro"/>
</dbReference>
<keyword evidence="6" id="KW-0460">Magnesium</keyword>
<dbReference type="GO" id="GO:0005524">
    <property type="term" value="F:ATP binding"/>
    <property type="evidence" value="ECO:0007669"/>
    <property type="project" value="UniProtKB-KW"/>
</dbReference>
<dbReference type="EMBL" id="PFAH01000005">
    <property type="protein sequence ID" value="PIR98076.1"/>
    <property type="molecule type" value="Genomic_DNA"/>
</dbReference>
<evidence type="ECO:0000256" key="9">
    <source>
        <dbReference type="ARBA" id="ARBA00023136"/>
    </source>
</evidence>
<protein>
    <recommendedName>
        <fullName evidence="11">Cation-transporting P-type ATPase N-terminal domain-containing protein</fullName>
    </recommendedName>
</protein>
<dbReference type="AlphaFoldDB" id="A0A2H0VG56"/>
<dbReference type="PANTHER" id="PTHR42861">
    <property type="entry name" value="CALCIUM-TRANSPORTING ATPASE"/>
    <property type="match status" value="1"/>
</dbReference>
<dbReference type="Pfam" id="PF00690">
    <property type="entry name" value="Cation_ATPase_N"/>
    <property type="match status" value="1"/>
</dbReference>